<dbReference type="AlphaFoldDB" id="A0A813DAX4"/>
<feature type="region of interest" description="Disordered" evidence="1">
    <location>
        <begin position="1"/>
        <end position="26"/>
    </location>
</feature>
<dbReference type="Proteomes" id="UP000654075">
    <property type="component" value="Unassembled WGS sequence"/>
</dbReference>
<name>A0A813DAX4_POLGL</name>
<sequence length="182" mass="19637">MLRGKSPCLGAESVSGRPLGPSHGAGGEALSGATVPGLGPVAAAQACRERSMRSPTERGSLSPCPLFLWHSSFHNHCLGALLWRVVVIQTLSFMTQGVTMRRTFLQGQQLSTIYCEILKLFAVCPWWASCVMCSFRQEGRGSTASQRTDGELAPIHAAGKVPVPWGRAWGQSQQHRHAVSVR</sequence>
<dbReference type="EMBL" id="CAJNNV010000942">
    <property type="protein sequence ID" value="CAE8583938.1"/>
    <property type="molecule type" value="Genomic_DNA"/>
</dbReference>
<evidence type="ECO:0000313" key="2">
    <source>
        <dbReference type="EMBL" id="CAE8583938.1"/>
    </source>
</evidence>
<accession>A0A813DAX4</accession>
<protein>
    <submittedName>
        <fullName evidence="2">Uncharacterized protein</fullName>
    </submittedName>
</protein>
<evidence type="ECO:0000256" key="1">
    <source>
        <dbReference type="SAM" id="MobiDB-lite"/>
    </source>
</evidence>
<keyword evidence="3" id="KW-1185">Reference proteome</keyword>
<evidence type="ECO:0000313" key="3">
    <source>
        <dbReference type="Proteomes" id="UP000654075"/>
    </source>
</evidence>
<gene>
    <name evidence="2" type="ORF">PGLA1383_LOCUS2884</name>
</gene>
<reference evidence="2" key="1">
    <citation type="submission" date="2021-02" db="EMBL/GenBank/DDBJ databases">
        <authorList>
            <person name="Dougan E. K."/>
            <person name="Rhodes N."/>
            <person name="Thang M."/>
            <person name="Chan C."/>
        </authorList>
    </citation>
    <scope>NUCLEOTIDE SEQUENCE</scope>
</reference>
<proteinExistence type="predicted"/>
<comment type="caution">
    <text evidence="2">The sequence shown here is derived from an EMBL/GenBank/DDBJ whole genome shotgun (WGS) entry which is preliminary data.</text>
</comment>
<organism evidence="2 3">
    <name type="scientific">Polarella glacialis</name>
    <name type="common">Dinoflagellate</name>
    <dbReference type="NCBI Taxonomy" id="89957"/>
    <lineage>
        <taxon>Eukaryota</taxon>
        <taxon>Sar</taxon>
        <taxon>Alveolata</taxon>
        <taxon>Dinophyceae</taxon>
        <taxon>Suessiales</taxon>
        <taxon>Suessiaceae</taxon>
        <taxon>Polarella</taxon>
    </lineage>
</organism>